<dbReference type="RefSeq" id="WP_285746111.1">
    <property type="nucleotide sequence ID" value="NZ_CP127162.1"/>
</dbReference>
<dbReference type="EMBL" id="CP127162">
    <property type="protein sequence ID" value="WIV19764.1"/>
    <property type="molecule type" value="Genomic_DNA"/>
</dbReference>
<gene>
    <name evidence="1" type="ORF">QPK24_03205</name>
</gene>
<dbReference type="Proteomes" id="UP001236415">
    <property type="component" value="Chromosome"/>
</dbReference>
<keyword evidence="2" id="KW-1185">Reference proteome</keyword>
<evidence type="ECO:0000313" key="1">
    <source>
        <dbReference type="EMBL" id="WIV19764.1"/>
    </source>
</evidence>
<accession>A0ABY8X707</accession>
<organism evidence="1 2">
    <name type="scientific">Paenibacillus polygoni</name>
    <dbReference type="NCBI Taxonomy" id="3050112"/>
    <lineage>
        <taxon>Bacteria</taxon>
        <taxon>Bacillati</taxon>
        <taxon>Bacillota</taxon>
        <taxon>Bacilli</taxon>
        <taxon>Bacillales</taxon>
        <taxon>Paenibacillaceae</taxon>
        <taxon>Paenibacillus</taxon>
    </lineage>
</organism>
<sequence>MKIQIPSKVADRKKKRVKTAIILLSSAALLLPGAEFIGTQAALAASNASNASSVSTSDSDKVLNNFQSLLKANNLRDADIYLNKNIEKTTQHHASLMVLYLENARIKALPILDQKFYPEEIQKELSSIYKRNDHIDNLIKKAKTQKLKKLLIEVKNSGYKMRTSEGMYYLTMDYSRFERYQNNVKDDIAAYITIQMTETDKYASSDAALTIGYQELVNRALIQENFLLEYPTSNRSGQVKTLFNDYKLYVFYGLNNTPLFSYEENTMQPNARKAYEFISQIPNTNKSELRNQLKQFMKLVKEEKYKKTAKVQNWLTENINEKQ</sequence>
<proteinExistence type="predicted"/>
<reference evidence="1 2" key="1">
    <citation type="submission" date="2023-06" db="EMBL/GenBank/DDBJ databases">
        <title>Paenibacillus polygonum sp. nov., an endophytic bacterium, isolated from Polygonum lapathifolium L. in Nanji Wetland National Nature Reserve, South of Poyang Lake, Jiangxi Province, China.</title>
        <authorList>
            <person name="Yu Z."/>
        </authorList>
    </citation>
    <scope>NUCLEOTIDE SEQUENCE [LARGE SCALE GENOMIC DNA]</scope>
    <source>
        <strain evidence="1 2">C31</strain>
    </source>
</reference>
<protein>
    <submittedName>
        <fullName evidence="1">Uncharacterized protein</fullName>
    </submittedName>
</protein>
<name>A0ABY8X707_9BACL</name>
<evidence type="ECO:0000313" key="2">
    <source>
        <dbReference type="Proteomes" id="UP001236415"/>
    </source>
</evidence>